<dbReference type="RefSeq" id="WP_185905484.1">
    <property type="nucleotide sequence ID" value="NZ_JACMSE010000007.1"/>
</dbReference>
<gene>
    <name evidence="1" type="ORF">H7313_10120</name>
</gene>
<evidence type="ECO:0000313" key="2">
    <source>
        <dbReference type="Proteomes" id="UP000587396"/>
    </source>
</evidence>
<proteinExistence type="predicted"/>
<keyword evidence="2" id="KW-1185">Reference proteome</keyword>
<protein>
    <submittedName>
        <fullName evidence="1">Uncharacterized protein</fullName>
    </submittedName>
</protein>
<dbReference type="EMBL" id="JACMSE010000007">
    <property type="protein sequence ID" value="MBC2889695.1"/>
    <property type="molecule type" value="Genomic_DNA"/>
</dbReference>
<dbReference type="AlphaFoldDB" id="A0A842JIX0"/>
<dbReference type="Proteomes" id="UP000587396">
    <property type="component" value="Unassembled WGS sequence"/>
</dbReference>
<comment type="caution">
    <text evidence="1">The sequence shown here is derived from an EMBL/GenBank/DDBJ whole genome shotgun (WGS) entry which is preliminary data.</text>
</comment>
<accession>A0A842JIX0</accession>
<evidence type="ECO:0000313" key="1">
    <source>
        <dbReference type="EMBL" id="MBC2889695.1"/>
    </source>
</evidence>
<reference evidence="1 2" key="1">
    <citation type="submission" date="2020-08" db="EMBL/GenBank/DDBJ databases">
        <authorList>
            <person name="Liu C."/>
            <person name="Sun Q."/>
        </authorList>
    </citation>
    <scope>NUCLEOTIDE SEQUENCE [LARGE SCALE GENOMIC DNA]</scope>
    <source>
        <strain evidence="1 2">N22</strain>
    </source>
</reference>
<organism evidence="1 2">
    <name type="scientific">Gordonibacter massiliensis</name>
    <name type="common">ex Traore et al. 2017</name>
    <dbReference type="NCBI Taxonomy" id="1841863"/>
    <lineage>
        <taxon>Bacteria</taxon>
        <taxon>Bacillati</taxon>
        <taxon>Actinomycetota</taxon>
        <taxon>Coriobacteriia</taxon>
        <taxon>Eggerthellales</taxon>
        <taxon>Eggerthellaceae</taxon>
        <taxon>Gordonibacter</taxon>
    </lineage>
</organism>
<name>A0A842JIX0_9ACTN</name>
<sequence length="197" mass="22851">MKNNKVYLPVDAIARHEDFDVWYEDGDTFLSIKGAWSSERDKAVIFGRMGGEMGHIKPDHKALTYYLKLERWEYVFHTLHLFKHYYVNGMKWQIDGSLANPPFDFVNEEDHTKEVHVQTVNFKGHGECYEIRARDVAKLRIAAATVIAMGIKEEYKGLSEGLKDPNVSKLKKAQNWLFADKGIRYEDLDEKPLEPAE</sequence>